<feature type="transmembrane region" description="Helical" evidence="8">
    <location>
        <begin position="693"/>
        <end position="715"/>
    </location>
</feature>
<feature type="compositionally biased region" description="Polar residues" evidence="7">
    <location>
        <begin position="120"/>
        <end position="131"/>
    </location>
</feature>
<feature type="transmembrane region" description="Helical" evidence="8">
    <location>
        <begin position="325"/>
        <end position="344"/>
    </location>
</feature>
<feature type="compositionally biased region" description="Low complexity" evidence="7">
    <location>
        <begin position="19"/>
        <end position="30"/>
    </location>
</feature>
<comment type="caution">
    <text evidence="9">The sequence shown here is derived from an EMBL/GenBank/DDBJ whole genome shotgun (WGS) entry which is preliminary data.</text>
</comment>
<feature type="transmembrane region" description="Helical" evidence="8">
    <location>
        <begin position="550"/>
        <end position="573"/>
    </location>
</feature>
<reference evidence="9" key="1">
    <citation type="submission" date="2019-03" db="EMBL/GenBank/DDBJ databases">
        <title>Long read genome sequence of the mycoparasitic Pythium oligandrum ATCC 38472 isolated from sugarbeet rhizosphere.</title>
        <authorList>
            <person name="Gaulin E."/>
        </authorList>
    </citation>
    <scope>NUCLEOTIDE SEQUENCE</scope>
    <source>
        <strain evidence="9">ATCC 38472_TT</strain>
    </source>
</reference>
<evidence type="ECO:0000256" key="4">
    <source>
        <dbReference type="ARBA" id="ARBA00022692"/>
    </source>
</evidence>
<organism evidence="9 10">
    <name type="scientific">Pythium oligandrum</name>
    <name type="common">Mycoparasitic fungus</name>
    <dbReference type="NCBI Taxonomy" id="41045"/>
    <lineage>
        <taxon>Eukaryota</taxon>
        <taxon>Sar</taxon>
        <taxon>Stramenopiles</taxon>
        <taxon>Oomycota</taxon>
        <taxon>Peronosporomycetes</taxon>
        <taxon>Pythiales</taxon>
        <taxon>Pythiaceae</taxon>
        <taxon>Pythium</taxon>
    </lineage>
</organism>
<feature type="transmembrane region" description="Helical" evidence="8">
    <location>
        <begin position="585"/>
        <end position="610"/>
    </location>
</feature>
<keyword evidence="10" id="KW-1185">Reference proteome</keyword>
<dbReference type="InterPro" id="IPR036259">
    <property type="entry name" value="MFS_trans_sf"/>
</dbReference>
<keyword evidence="4 8" id="KW-0812">Transmembrane</keyword>
<feature type="compositionally biased region" description="Low complexity" evidence="7">
    <location>
        <begin position="50"/>
        <end position="60"/>
    </location>
</feature>
<gene>
    <name evidence="9" type="ORF">Poli38472_009378</name>
</gene>
<proteinExistence type="inferred from homology"/>
<feature type="region of interest" description="Disordered" evidence="7">
    <location>
        <begin position="82"/>
        <end position="159"/>
    </location>
</feature>
<dbReference type="InterPro" id="IPR039309">
    <property type="entry name" value="BT1"/>
</dbReference>
<dbReference type="Proteomes" id="UP000794436">
    <property type="component" value="Unassembled WGS sequence"/>
</dbReference>
<evidence type="ECO:0000313" key="9">
    <source>
        <dbReference type="EMBL" id="TMW65211.1"/>
    </source>
</evidence>
<dbReference type="PANTHER" id="PTHR31585:SF5">
    <property type="entry name" value="RNA-BINDING S4 DOMAIN-CONTAINING PROTEIN"/>
    <property type="match status" value="1"/>
</dbReference>
<dbReference type="Pfam" id="PF03092">
    <property type="entry name" value="BT1"/>
    <property type="match status" value="1"/>
</dbReference>
<dbReference type="OrthoDB" id="107786at2759"/>
<dbReference type="AlphaFoldDB" id="A0A8K1CKC5"/>
<keyword evidence="5 8" id="KW-1133">Transmembrane helix</keyword>
<feature type="transmembrane region" description="Helical" evidence="8">
    <location>
        <begin position="443"/>
        <end position="466"/>
    </location>
</feature>
<feature type="transmembrane region" description="Helical" evidence="8">
    <location>
        <begin position="212"/>
        <end position="234"/>
    </location>
</feature>
<evidence type="ECO:0000256" key="8">
    <source>
        <dbReference type="SAM" id="Phobius"/>
    </source>
</evidence>
<dbReference type="PANTHER" id="PTHR31585">
    <property type="entry name" value="FOLATE-BIOPTERIN TRANSPORTER 1, CHLOROPLASTIC"/>
    <property type="match status" value="1"/>
</dbReference>
<keyword evidence="3" id="KW-0813">Transport</keyword>
<comment type="subcellular location">
    <subcellularLocation>
        <location evidence="1">Membrane</location>
        <topology evidence="1">Multi-pass membrane protein</topology>
    </subcellularLocation>
</comment>
<evidence type="ECO:0000256" key="5">
    <source>
        <dbReference type="ARBA" id="ARBA00022989"/>
    </source>
</evidence>
<dbReference type="GO" id="GO:0016020">
    <property type="term" value="C:membrane"/>
    <property type="evidence" value="ECO:0007669"/>
    <property type="project" value="UniProtKB-SubCell"/>
</dbReference>
<feature type="transmembrane region" description="Helical" evidence="8">
    <location>
        <begin position="364"/>
        <end position="384"/>
    </location>
</feature>
<accession>A0A8K1CKC5</accession>
<evidence type="ECO:0000256" key="2">
    <source>
        <dbReference type="ARBA" id="ARBA00007015"/>
    </source>
</evidence>
<feature type="transmembrane region" description="Helical" evidence="8">
    <location>
        <begin position="518"/>
        <end position="538"/>
    </location>
</feature>
<feature type="transmembrane region" description="Helical" evidence="8">
    <location>
        <begin position="172"/>
        <end position="192"/>
    </location>
</feature>
<evidence type="ECO:0000256" key="6">
    <source>
        <dbReference type="ARBA" id="ARBA00023136"/>
    </source>
</evidence>
<keyword evidence="6 8" id="KW-0472">Membrane</keyword>
<protein>
    <recommendedName>
        <fullName evidence="11">Transmembrane protein</fullName>
    </recommendedName>
</protein>
<evidence type="ECO:0000313" key="10">
    <source>
        <dbReference type="Proteomes" id="UP000794436"/>
    </source>
</evidence>
<evidence type="ECO:0000256" key="1">
    <source>
        <dbReference type="ARBA" id="ARBA00004141"/>
    </source>
</evidence>
<sequence length="744" mass="82526">MSGRRHHSVDKPTTRSAGSASIDSTPSTSSVEYVDLSSTRAEYSARTKTETNTGTGSTANTAARLRALQQLNSQKSNGEIEIITASSRDNTPILEDDTDPSSRKRKLHTSERDPSLLLTDPSQPVDTNMRNYLNRVERDQHVRTNPSAFETPSDHGRPKPLPPLSLYSRQHIGLLVSVVFASAMTSCLKRGLLPIMKGEFQLSSSQVDAAEVLVMMPWSLTFIIGFISDAFPILGTHRKSYMIIGWTLTAVSLFIMAILNYSQEYDVRLHREDTSRSLQNRIAVINGYLFLFFCAAAGGILAVIMGEIYLIAQSKRERTHYRGQIVGTYILTQFFFECVGQGITDYYLFQITEFGVQPQFSFRQIVLFFALYAVVPVLALVFVFTEQPNAALVDEDNLMAGMSQAPTEYESSLPISGDEAAQGPREGTYFFVAKTRFRAHWRLVWFTLSRLSTWHVVRFVAIIVFFSEFKVKYPHVVLDEICGVSLKVASSGNIVLQCMNFIGVYVWRVFCMNTHWKWFAGTALIAIVWIPQVLFFHLALYDVFRRVDVYVIVTSLQGFVRGLIVVLEIAMAIEIAPDGGEGATVGLIASVAAIMRLLSASFTNAIGFAFNSQLIEDNGIKAVILAKDGSSAGEEVKLESTQDLLIRLGSTVKVALVVCYLIKLVAVASLYFAPIQKRHLQRLHRKGAPSKKYAVWTIAILLVSLVTAMTFNYLVVKPETSCMTVFGGTGCRSATSTDEPATHA</sequence>
<dbReference type="EMBL" id="SPLM01000038">
    <property type="protein sequence ID" value="TMW65211.1"/>
    <property type="molecule type" value="Genomic_DNA"/>
</dbReference>
<evidence type="ECO:0000256" key="7">
    <source>
        <dbReference type="SAM" id="MobiDB-lite"/>
    </source>
</evidence>
<dbReference type="SUPFAM" id="SSF103473">
    <property type="entry name" value="MFS general substrate transporter"/>
    <property type="match status" value="1"/>
</dbReference>
<evidence type="ECO:0000256" key="3">
    <source>
        <dbReference type="ARBA" id="ARBA00022448"/>
    </source>
</evidence>
<name>A0A8K1CKC5_PYTOL</name>
<feature type="region of interest" description="Disordered" evidence="7">
    <location>
        <begin position="1"/>
        <end position="60"/>
    </location>
</feature>
<feature type="transmembrane region" description="Helical" evidence="8">
    <location>
        <begin position="654"/>
        <end position="673"/>
    </location>
</feature>
<evidence type="ECO:0008006" key="11">
    <source>
        <dbReference type="Google" id="ProtNLM"/>
    </source>
</evidence>
<feature type="transmembrane region" description="Helical" evidence="8">
    <location>
        <begin position="241"/>
        <end position="262"/>
    </location>
</feature>
<comment type="similarity">
    <text evidence="2">Belongs to the major facilitator superfamily. Folate-biopterin transporter (TC 2.A.71) family.</text>
</comment>
<feature type="transmembrane region" description="Helical" evidence="8">
    <location>
        <begin position="282"/>
        <end position="304"/>
    </location>
</feature>